<dbReference type="Proteomes" id="UP000431080">
    <property type="component" value="Unassembled WGS sequence"/>
</dbReference>
<dbReference type="AlphaFoldDB" id="A0A6I2F5A9"/>
<keyword evidence="5 9" id="KW-1133">Transmembrane helix</keyword>
<dbReference type="NCBIfam" id="TIGR03462">
    <property type="entry name" value="CarR_dom_SF"/>
    <property type="match status" value="1"/>
</dbReference>
<evidence type="ECO:0000256" key="4">
    <source>
        <dbReference type="ARBA" id="ARBA00022746"/>
    </source>
</evidence>
<evidence type="ECO:0000256" key="3">
    <source>
        <dbReference type="ARBA" id="ARBA00022692"/>
    </source>
</evidence>
<keyword evidence="4" id="KW-0125">Carotenoid biosynthesis</keyword>
<accession>A0A6I2F5A9</accession>
<evidence type="ECO:0000256" key="7">
    <source>
        <dbReference type="ARBA" id="ARBA00023235"/>
    </source>
</evidence>
<comment type="subcellular location">
    <subcellularLocation>
        <location evidence="1">Membrane</location>
        <topology evidence="1">Multi-pass membrane protein</topology>
    </subcellularLocation>
</comment>
<keyword evidence="11" id="KW-1185">Reference proteome</keyword>
<comment type="pathway">
    <text evidence="2">Carotenoid biosynthesis.</text>
</comment>
<keyword evidence="6 9" id="KW-0472">Membrane</keyword>
<comment type="caution">
    <text evidence="10">The sequence shown here is derived from an EMBL/GenBank/DDBJ whole genome shotgun (WGS) entry which is preliminary data.</text>
</comment>
<feature type="region of interest" description="Disordered" evidence="8">
    <location>
        <begin position="89"/>
        <end position="115"/>
    </location>
</feature>
<keyword evidence="3 9" id="KW-0812">Transmembrane</keyword>
<proteinExistence type="predicted"/>
<evidence type="ECO:0000256" key="9">
    <source>
        <dbReference type="SAM" id="Phobius"/>
    </source>
</evidence>
<sequence>MALIDRRFRLYFWAAPVRATVALVAGVVFLLVWDVAGIASGIFLHTPNAISTGLMLAPHLPVEEIVFLAFLCYLAMVAYTGALRLRSARGRGAGARAAPGRAARGRTARRTEAAR</sequence>
<gene>
    <name evidence="10" type="ORF">GE115_08065</name>
</gene>
<evidence type="ECO:0000256" key="1">
    <source>
        <dbReference type="ARBA" id="ARBA00004141"/>
    </source>
</evidence>
<keyword evidence="7" id="KW-0413">Isomerase</keyword>
<evidence type="ECO:0000256" key="5">
    <source>
        <dbReference type="ARBA" id="ARBA00022989"/>
    </source>
</evidence>
<evidence type="ECO:0000256" key="8">
    <source>
        <dbReference type="SAM" id="MobiDB-lite"/>
    </source>
</evidence>
<evidence type="ECO:0000256" key="6">
    <source>
        <dbReference type="ARBA" id="ARBA00023136"/>
    </source>
</evidence>
<dbReference type="GO" id="GO:0045436">
    <property type="term" value="F:lycopene beta cyclase activity"/>
    <property type="evidence" value="ECO:0007669"/>
    <property type="project" value="UniProtKB-ARBA"/>
</dbReference>
<evidence type="ECO:0000313" key="11">
    <source>
        <dbReference type="Proteomes" id="UP000431080"/>
    </source>
</evidence>
<name>A0A6I2F5A9_9MICO</name>
<feature type="transmembrane region" description="Helical" evidence="9">
    <location>
        <begin position="65"/>
        <end position="83"/>
    </location>
</feature>
<evidence type="ECO:0000256" key="2">
    <source>
        <dbReference type="ARBA" id="ARBA00004829"/>
    </source>
</evidence>
<dbReference type="GO" id="GO:0016117">
    <property type="term" value="P:carotenoid biosynthetic process"/>
    <property type="evidence" value="ECO:0007669"/>
    <property type="project" value="UniProtKB-KW"/>
</dbReference>
<organism evidence="10 11">
    <name type="scientific">Agromyces agglutinans</name>
    <dbReference type="NCBI Taxonomy" id="2662258"/>
    <lineage>
        <taxon>Bacteria</taxon>
        <taxon>Bacillati</taxon>
        <taxon>Actinomycetota</taxon>
        <taxon>Actinomycetes</taxon>
        <taxon>Micrococcales</taxon>
        <taxon>Microbacteriaceae</taxon>
        <taxon>Agromyces</taxon>
    </lineage>
</organism>
<evidence type="ECO:0000313" key="10">
    <source>
        <dbReference type="EMBL" id="MRG59822.1"/>
    </source>
</evidence>
<dbReference type="EMBL" id="WJIF01000003">
    <property type="protein sequence ID" value="MRG59822.1"/>
    <property type="molecule type" value="Genomic_DNA"/>
</dbReference>
<reference evidence="10 11" key="1">
    <citation type="submission" date="2019-10" db="EMBL/GenBank/DDBJ databases">
        <authorList>
            <person name="Nie G."/>
            <person name="Ming H."/>
            <person name="Yi B."/>
        </authorList>
    </citation>
    <scope>NUCLEOTIDE SEQUENCE [LARGE SCALE GENOMIC DNA]</scope>
    <source>
        <strain evidence="10 11">CFH 90414</strain>
    </source>
</reference>
<dbReference type="GO" id="GO:0016872">
    <property type="term" value="F:intramolecular lyase activity"/>
    <property type="evidence" value="ECO:0007669"/>
    <property type="project" value="InterPro"/>
</dbReference>
<protein>
    <submittedName>
        <fullName evidence="10">Lycopene cyclase domain-containing protein</fullName>
    </submittedName>
</protein>
<dbReference type="GO" id="GO:0016020">
    <property type="term" value="C:membrane"/>
    <property type="evidence" value="ECO:0007669"/>
    <property type="project" value="UniProtKB-SubCell"/>
</dbReference>
<feature type="transmembrane region" description="Helical" evidence="9">
    <location>
        <begin position="21"/>
        <end position="45"/>
    </location>
</feature>
<dbReference type="InterPro" id="IPR017825">
    <property type="entry name" value="Lycopene_cyclase_dom"/>
</dbReference>